<dbReference type="Gene3D" id="3.40.630.30">
    <property type="match status" value="1"/>
</dbReference>
<dbReference type="OrthoDB" id="7782438at2759"/>
<proteinExistence type="predicted"/>
<evidence type="ECO:0000313" key="2">
    <source>
        <dbReference type="Proteomes" id="UP001151699"/>
    </source>
</evidence>
<gene>
    <name evidence="1" type="ORF">Bhyg_06317</name>
</gene>
<keyword evidence="2" id="KW-1185">Reference proteome</keyword>
<accession>A0A9Q0N0K1</accession>
<dbReference type="EMBL" id="WJQU01000002">
    <property type="protein sequence ID" value="KAJ6641378.1"/>
    <property type="molecule type" value="Genomic_DNA"/>
</dbReference>
<reference evidence="1" key="1">
    <citation type="submission" date="2022-07" db="EMBL/GenBank/DDBJ databases">
        <authorList>
            <person name="Trinca V."/>
            <person name="Uliana J.V.C."/>
            <person name="Torres T.T."/>
            <person name="Ward R.J."/>
            <person name="Monesi N."/>
        </authorList>
    </citation>
    <scope>NUCLEOTIDE SEQUENCE</scope>
    <source>
        <strain evidence="1">HSMRA1968</strain>
        <tissue evidence="1">Whole embryos</tissue>
    </source>
</reference>
<name>A0A9Q0N0K1_9DIPT</name>
<evidence type="ECO:0000313" key="1">
    <source>
        <dbReference type="EMBL" id="KAJ6641378.1"/>
    </source>
</evidence>
<comment type="caution">
    <text evidence="1">The sequence shown here is derived from an EMBL/GenBank/DDBJ whole genome shotgun (WGS) entry which is preliminary data.</text>
</comment>
<feature type="non-terminal residue" evidence="1">
    <location>
        <position position="1"/>
    </location>
</feature>
<feature type="non-terminal residue" evidence="1">
    <location>
        <position position="171"/>
    </location>
</feature>
<organism evidence="1 2">
    <name type="scientific">Pseudolycoriella hygida</name>
    <dbReference type="NCBI Taxonomy" id="35572"/>
    <lineage>
        <taxon>Eukaryota</taxon>
        <taxon>Metazoa</taxon>
        <taxon>Ecdysozoa</taxon>
        <taxon>Arthropoda</taxon>
        <taxon>Hexapoda</taxon>
        <taxon>Insecta</taxon>
        <taxon>Pterygota</taxon>
        <taxon>Neoptera</taxon>
        <taxon>Endopterygota</taxon>
        <taxon>Diptera</taxon>
        <taxon>Nematocera</taxon>
        <taxon>Sciaroidea</taxon>
        <taxon>Sciaridae</taxon>
        <taxon>Pseudolycoriella</taxon>
    </lineage>
</organism>
<dbReference type="AlphaFoldDB" id="A0A9Q0N0K1"/>
<protein>
    <submittedName>
        <fullName evidence="1">Uncharacterized protein</fullName>
    </submittedName>
</protein>
<dbReference type="Proteomes" id="UP001151699">
    <property type="component" value="Chromosome B"/>
</dbReference>
<sequence>RPENILYPNVWLKFQAKDIESDDLIEYSVEDLTEDRFSEAITIMATEFLANAPLSKSKNAANDAEYVEDIVKIWTELLKQRMTNVCYKEGSPEIVGLNFNYVASKDDESLLGDSVKSKSLIQIFKVWKALETYGNFNVFERYGVNEYLSSLGMYVPKKFAGRKIGEKLLEA</sequence>